<dbReference type="SUPFAM" id="SSF46785">
    <property type="entry name" value="Winged helix' DNA-binding domain"/>
    <property type="match status" value="1"/>
</dbReference>
<gene>
    <name evidence="1" type="ORF">ELLFYP34_00375</name>
</gene>
<name>A0A6N3FDL7_EUBLI</name>
<sequence length="110" mass="12892">MAKDDYFKIVYVILKELYGCRKANQRIDLEAISPKRFNVEAGYLLSILEELLENGYVKGFIVKYSKTGKYVMNLEEIEITMNGIEYLQENSKMKQIYEMAKEIKDFIPGM</sequence>
<evidence type="ECO:0000313" key="1">
    <source>
        <dbReference type="EMBL" id="VYU50155.1"/>
    </source>
</evidence>
<dbReference type="AlphaFoldDB" id="A0A6N3FDL7"/>
<reference evidence="1" key="1">
    <citation type="submission" date="2019-11" db="EMBL/GenBank/DDBJ databases">
        <authorList>
            <person name="Feng L."/>
        </authorList>
    </citation>
    <scope>NUCLEOTIDE SEQUENCE</scope>
    <source>
        <strain evidence="1">ElimosumLFYP34</strain>
    </source>
</reference>
<organism evidence="1">
    <name type="scientific">Eubacterium limosum</name>
    <dbReference type="NCBI Taxonomy" id="1736"/>
    <lineage>
        <taxon>Bacteria</taxon>
        <taxon>Bacillati</taxon>
        <taxon>Bacillota</taxon>
        <taxon>Clostridia</taxon>
        <taxon>Eubacteriales</taxon>
        <taxon>Eubacteriaceae</taxon>
        <taxon>Eubacterium</taxon>
    </lineage>
</organism>
<dbReference type="InterPro" id="IPR036388">
    <property type="entry name" value="WH-like_DNA-bd_sf"/>
</dbReference>
<proteinExistence type="predicted"/>
<dbReference type="InterPro" id="IPR036390">
    <property type="entry name" value="WH_DNA-bd_sf"/>
</dbReference>
<protein>
    <submittedName>
        <fullName evidence="1">YjcQ protein</fullName>
    </submittedName>
</protein>
<accession>A0A6N3FDL7</accession>
<dbReference type="EMBL" id="CACRTR010000012">
    <property type="protein sequence ID" value="VYU50155.1"/>
    <property type="molecule type" value="Genomic_DNA"/>
</dbReference>
<dbReference type="Gene3D" id="1.10.10.10">
    <property type="entry name" value="Winged helix-like DNA-binding domain superfamily/Winged helix DNA-binding domain"/>
    <property type="match status" value="1"/>
</dbReference>
<dbReference type="Pfam" id="PF09639">
    <property type="entry name" value="YjcQ"/>
    <property type="match status" value="1"/>
</dbReference>
<dbReference type="InterPro" id="IPR018597">
    <property type="entry name" value="Phage_Tuc2009_YjcQ"/>
</dbReference>